<proteinExistence type="predicted"/>
<evidence type="ECO:0000313" key="1">
    <source>
        <dbReference type="EMBL" id="JAD19791.1"/>
    </source>
</evidence>
<accession>A0A0A8Y175</accession>
<organism evidence="1">
    <name type="scientific">Arundo donax</name>
    <name type="common">Giant reed</name>
    <name type="synonym">Donax arundinaceus</name>
    <dbReference type="NCBI Taxonomy" id="35708"/>
    <lineage>
        <taxon>Eukaryota</taxon>
        <taxon>Viridiplantae</taxon>
        <taxon>Streptophyta</taxon>
        <taxon>Embryophyta</taxon>
        <taxon>Tracheophyta</taxon>
        <taxon>Spermatophyta</taxon>
        <taxon>Magnoliopsida</taxon>
        <taxon>Liliopsida</taxon>
        <taxon>Poales</taxon>
        <taxon>Poaceae</taxon>
        <taxon>PACMAD clade</taxon>
        <taxon>Arundinoideae</taxon>
        <taxon>Arundineae</taxon>
        <taxon>Arundo</taxon>
    </lineage>
</organism>
<protein>
    <submittedName>
        <fullName evidence="1">Uncharacterized protein</fullName>
    </submittedName>
</protein>
<name>A0A0A8Y175_ARUDO</name>
<reference evidence="1" key="1">
    <citation type="submission" date="2014-09" db="EMBL/GenBank/DDBJ databases">
        <authorList>
            <person name="Magalhaes I.L.F."/>
            <person name="Oliveira U."/>
            <person name="Santos F.R."/>
            <person name="Vidigal T.H.D.A."/>
            <person name="Brescovit A.D."/>
            <person name="Santos A.J."/>
        </authorList>
    </citation>
    <scope>NUCLEOTIDE SEQUENCE</scope>
    <source>
        <tissue evidence="1">Shoot tissue taken approximately 20 cm above the soil surface</tissue>
    </source>
</reference>
<sequence>MWIKIATSTRAQEISSKFQEIIVKAQC</sequence>
<dbReference type="EMBL" id="GBRH01278104">
    <property type="protein sequence ID" value="JAD19791.1"/>
    <property type="molecule type" value="Transcribed_RNA"/>
</dbReference>
<dbReference type="AlphaFoldDB" id="A0A0A8Y175"/>
<reference evidence="1" key="2">
    <citation type="journal article" date="2015" name="Data Brief">
        <title>Shoot transcriptome of the giant reed, Arundo donax.</title>
        <authorList>
            <person name="Barrero R.A."/>
            <person name="Guerrero F.D."/>
            <person name="Moolhuijzen P."/>
            <person name="Goolsby J.A."/>
            <person name="Tidwell J."/>
            <person name="Bellgard S.E."/>
            <person name="Bellgard M.I."/>
        </authorList>
    </citation>
    <scope>NUCLEOTIDE SEQUENCE</scope>
    <source>
        <tissue evidence="1">Shoot tissue taken approximately 20 cm above the soil surface</tissue>
    </source>
</reference>